<protein>
    <submittedName>
        <fullName evidence="3">Class I SAM-dependent methyltransferase</fullName>
    </submittedName>
</protein>
<comment type="caution">
    <text evidence="3">The sequence shown here is derived from an EMBL/GenBank/DDBJ whole genome shotgun (WGS) entry which is preliminary data.</text>
</comment>
<organism evidence="3 4">
    <name type="scientific">Streptomyces humicola</name>
    <dbReference type="NCBI Taxonomy" id="2953240"/>
    <lineage>
        <taxon>Bacteria</taxon>
        <taxon>Bacillati</taxon>
        <taxon>Actinomycetota</taxon>
        <taxon>Actinomycetes</taxon>
        <taxon>Kitasatosporales</taxon>
        <taxon>Streptomycetaceae</taxon>
        <taxon>Streptomyces</taxon>
    </lineage>
</organism>
<name>A0ABT1Q0Z5_9ACTN</name>
<dbReference type="GO" id="GO:0008168">
    <property type="term" value="F:methyltransferase activity"/>
    <property type="evidence" value="ECO:0007669"/>
    <property type="project" value="UniProtKB-KW"/>
</dbReference>
<evidence type="ECO:0000313" key="4">
    <source>
        <dbReference type="Proteomes" id="UP001057702"/>
    </source>
</evidence>
<keyword evidence="3" id="KW-0808">Transferase</keyword>
<dbReference type="EMBL" id="JANFNG010000023">
    <property type="protein sequence ID" value="MCQ4083584.1"/>
    <property type="molecule type" value="Genomic_DNA"/>
</dbReference>
<dbReference type="Gene3D" id="3.40.50.150">
    <property type="entry name" value="Vaccinia Virus protein VP39"/>
    <property type="match status" value="1"/>
</dbReference>
<dbReference type="InterPro" id="IPR013216">
    <property type="entry name" value="Methyltransf_11"/>
</dbReference>
<dbReference type="GO" id="GO:0032259">
    <property type="term" value="P:methylation"/>
    <property type="evidence" value="ECO:0007669"/>
    <property type="project" value="UniProtKB-KW"/>
</dbReference>
<reference evidence="3" key="1">
    <citation type="submission" date="2022-06" db="EMBL/GenBank/DDBJ databases">
        <title>Draft genome sequence of Streptomyces sp. RB6PN25 isolated from peat swamp forest in Thailand.</title>
        <authorList>
            <person name="Duangmal K."/>
            <person name="Klaysubun C."/>
        </authorList>
    </citation>
    <scope>NUCLEOTIDE SEQUENCE</scope>
    <source>
        <strain evidence="3">RB6PN25</strain>
    </source>
</reference>
<sequence length="242" mass="26614">MRLRRPLSILLGILGAGLLQPPSRRPRPVQKRGRRRWRTPAALYALISHPLPRALLGWDLVRRDVRWVPVAPGTRCVEVGSGGAFYTARLARHLGRGGLLVALDPEPAGVPKAVRRRLRGRPAARVAPLGGDGQRLPLADESVDVLFYGYSLEEMPDPPGALGEAHRVLRPGGHLVLFLWRPVMRGRRRIATEAIAAALFEAQSVRRGPQNIRARYRKPARPAVPAQSPEAEKAGTAWATPF</sequence>
<feature type="region of interest" description="Disordered" evidence="1">
    <location>
        <begin position="217"/>
        <end position="242"/>
    </location>
</feature>
<dbReference type="CDD" id="cd02440">
    <property type="entry name" value="AdoMet_MTases"/>
    <property type="match status" value="1"/>
</dbReference>
<dbReference type="Proteomes" id="UP001057702">
    <property type="component" value="Unassembled WGS sequence"/>
</dbReference>
<accession>A0ABT1Q0Z5</accession>
<keyword evidence="4" id="KW-1185">Reference proteome</keyword>
<keyword evidence="3" id="KW-0489">Methyltransferase</keyword>
<dbReference type="SUPFAM" id="SSF53335">
    <property type="entry name" value="S-adenosyl-L-methionine-dependent methyltransferases"/>
    <property type="match status" value="1"/>
</dbReference>
<dbReference type="PANTHER" id="PTHR43591">
    <property type="entry name" value="METHYLTRANSFERASE"/>
    <property type="match status" value="1"/>
</dbReference>
<dbReference type="InterPro" id="IPR029063">
    <property type="entry name" value="SAM-dependent_MTases_sf"/>
</dbReference>
<dbReference type="PANTHER" id="PTHR43591:SF24">
    <property type="entry name" value="2-METHOXY-6-POLYPRENYL-1,4-BENZOQUINOL METHYLASE, MITOCHONDRIAL"/>
    <property type="match status" value="1"/>
</dbReference>
<evidence type="ECO:0000256" key="1">
    <source>
        <dbReference type="SAM" id="MobiDB-lite"/>
    </source>
</evidence>
<evidence type="ECO:0000313" key="3">
    <source>
        <dbReference type="EMBL" id="MCQ4083584.1"/>
    </source>
</evidence>
<proteinExistence type="predicted"/>
<gene>
    <name evidence="3" type="ORF">NGB36_24040</name>
</gene>
<dbReference type="RefSeq" id="WP_255922550.1">
    <property type="nucleotide sequence ID" value="NZ_JANFNG010000023.1"/>
</dbReference>
<dbReference type="Pfam" id="PF08241">
    <property type="entry name" value="Methyltransf_11"/>
    <property type="match status" value="1"/>
</dbReference>
<evidence type="ECO:0000259" key="2">
    <source>
        <dbReference type="Pfam" id="PF08241"/>
    </source>
</evidence>
<feature type="domain" description="Methyltransferase type 11" evidence="2">
    <location>
        <begin position="77"/>
        <end position="177"/>
    </location>
</feature>